<evidence type="ECO:0000259" key="1">
    <source>
        <dbReference type="Pfam" id="PF09603"/>
    </source>
</evidence>
<protein>
    <recommendedName>
        <fullName evidence="1">Fibrobacter succinogenes major paralogous domain-containing protein</fullName>
    </recommendedName>
</protein>
<feature type="non-terminal residue" evidence="2">
    <location>
        <position position="1"/>
    </location>
</feature>
<gene>
    <name evidence="2" type="ORF">COX68_01305</name>
</gene>
<dbReference type="InterPro" id="IPR011871">
    <property type="entry name" value="Fib_succ_major"/>
</dbReference>
<sequence length="153" mass="16349">GLYEWAEAMGFPYECNNADFSSGSSNCGTGTTYTVATEHQGLCPTGWHIANNTDTAALYSYLGGTGIAGGKMKETGTTHWSFPNTGADNSSGFNGLPSGYRNYNGVYFSLQYNGIFLLSTVTDSGLDLVFTGTTANEYGMYRVSGRSIRCVKD</sequence>
<evidence type="ECO:0000313" key="3">
    <source>
        <dbReference type="Proteomes" id="UP000228743"/>
    </source>
</evidence>
<comment type="caution">
    <text evidence="2">The sequence shown here is derived from an EMBL/GenBank/DDBJ whole genome shotgun (WGS) entry which is preliminary data.</text>
</comment>
<dbReference type="NCBIfam" id="TIGR02145">
    <property type="entry name" value="Fib_succ_major"/>
    <property type="match status" value="1"/>
</dbReference>
<reference evidence="3" key="1">
    <citation type="submission" date="2017-09" db="EMBL/GenBank/DDBJ databases">
        <title>Depth-based differentiation of microbial function through sediment-hosted aquifers and enrichment of novel symbionts in the deep terrestrial subsurface.</title>
        <authorList>
            <person name="Probst A.J."/>
            <person name="Ladd B."/>
            <person name="Jarett J.K."/>
            <person name="Geller-Mcgrath D.E."/>
            <person name="Sieber C.M.K."/>
            <person name="Emerson J.B."/>
            <person name="Anantharaman K."/>
            <person name="Thomas B.C."/>
            <person name="Malmstrom R."/>
            <person name="Stieglmeier M."/>
            <person name="Klingl A."/>
            <person name="Woyke T."/>
            <person name="Ryan C.M."/>
            <person name="Banfield J.F."/>
        </authorList>
    </citation>
    <scope>NUCLEOTIDE SEQUENCE [LARGE SCALE GENOMIC DNA]</scope>
</reference>
<dbReference type="AlphaFoldDB" id="A0A2M7VZQ5"/>
<proteinExistence type="predicted"/>
<accession>A0A2M7VZQ5</accession>
<dbReference type="EMBL" id="PFPX01000030">
    <property type="protein sequence ID" value="PJA10109.1"/>
    <property type="molecule type" value="Genomic_DNA"/>
</dbReference>
<name>A0A2M7VZQ5_9BACT</name>
<dbReference type="Pfam" id="PF09603">
    <property type="entry name" value="Fib_succ_major"/>
    <property type="match status" value="1"/>
</dbReference>
<feature type="domain" description="Fibrobacter succinogenes major paralogous" evidence="1">
    <location>
        <begin position="30"/>
        <end position="152"/>
    </location>
</feature>
<organism evidence="2 3">
    <name type="scientific">Candidatus Falkowbacteria bacterium CG_4_10_14_0_2_um_filter_41_15</name>
    <dbReference type="NCBI Taxonomy" id="1974554"/>
    <lineage>
        <taxon>Bacteria</taxon>
        <taxon>Candidatus Falkowiibacteriota</taxon>
    </lineage>
</organism>
<evidence type="ECO:0000313" key="2">
    <source>
        <dbReference type="EMBL" id="PJA10109.1"/>
    </source>
</evidence>
<dbReference type="Proteomes" id="UP000228743">
    <property type="component" value="Unassembled WGS sequence"/>
</dbReference>